<evidence type="ECO:0000256" key="12">
    <source>
        <dbReference type="ARBA" id="ARBA00023159"/>
    </source>
</evidence>
<feature type="compositionally biased region" description="Polar residues" evidence="16">
    <location>
        <begin position="97"/>
        <end position="107"/>
    </location>
</feature>
<feature type="region of interest" description="Disordered" evidence="16">
    <location>
        <begin position="208"/>
        <end position="231"/>
    </location>
</feature>
<keyword evidence="8" id="KW-0221">Differentiation</keyword>
<protein>
    <recommendedName>
        <fullName evidence="17">C2H2-type domain-containing protein</fullName>
    </recommendedName>
</protein>
<dbReference type="SMART" id="SM00355">
    <property type="entry name" value="ZnF_C2H2"/>
    <property type="match status" value="8"/>
</dbReference>
<dbReference type="EMBL" id="JAODUO010000352">
    <property type="protein sequence ID" value="KAK2182477.1"/>
    <property type="molecule type" value="Genomic_DNA"/>
</dbReference>
<feature type="domain" description="C2H2-type" evidence="17">
    <location>
        <begin position="428"/>
        <end position="455"/>
    </location>
</feature>
<accession>A0AAD9L433</accession>
<dbReference type="GO" id="GO:0005634">
    <property type="term" value="C:nucleus"/>
    <property type="evidence" value="ECO:0007669"/>
    <property type="project" value="UniProtKB-SubCell"/>
</dbReference>
<organism evidence="18 19">
    <name type="scientific">Ridgeia piscesae</name>
    <name type="common">Tubeworm</name>
    <dbReference type="NCBI Taxonomy" id="27915"/>
    <lineage>
        <taxon>Eukaryota</taxon>
        <taxon>Metazoa</taxon>
        <taxon>Spiralia</taxon>
        <taxon>Lophotrochozoa</taxon>
        <taxon>Annelida</taxon>
        <taxon>Polychaeta</taxon>
        <taxon>Sedentaria</taxon>
        <taxon>Canalipalpata</taxon>
        <taxon>Sabellida</taxon>
        <taxon>Siboglinidae</taxon>
        <taxon>Ridgeia</taxon>
    </lineage>
</organism>
<keyword evidence="7 15" id="KW-0863">Zinc-finger</keyword>
<evidence type="ECO:0000256" key="13">
    <source>
        <dbReference type="ARBA" id="ARBA00023163"/>
    </source>
</evidence>
<dbReference type="SUPFAM" id="SSF57667">
    <property type="entry name" value="beta-beta-alpha zinc fingers"/>
    <property type="match status" value="1"/>
</dbReference>
<comment type="similarity">
    <text evidence="2">Belongs to the krueppel C2H2-type zinc-finger protein family.</text>
</comment>
<evidence type="ECO:0000256" key="2">
    <source>
        <dbReference type="ARBA" id="ARBA00006991"/>
    </source>
</evidence>
<dbReference type="Pfam" id="PF00096">
    <property type="entry name" value="zf-C2H2"/>
    <property type="match status" value="1"/>
</dbReference>
<keyword evidence="9" id="KW-0862">Zinc</keyword>
<dbReference type="FunFam" id="3.30.160.60:FF:000690">
    <property type="entry name" value="Zinc finger protein 354C"/>
    <property type="match status" value="1"/>
</dbReference>
<feature type="domain" description="C2H2-type" evidence="17">
    <location>
        <begin position="605"/>
        <end position="628"/>
    </location>
</feature>
<evidence type="ECO:0000256" key="1">
    <source>
        <dbReference type="ARBA" id="ARBA00004123"/>
    </source>
</evidence>
<evidence type="ECO:0000256" key="11">
    <source>
        <dbReference type="ARBA" id="ARBA00023125"/>
    </source>
</evidence>
<keyword evidence="4" id="KW-0678">Repressor</keyword>
<keyword evidence="11" id="KW-0238">DNA-binding</keyword>
<feature type="compositionally biased region" description="Polar residues" evidence="16">
    <location>
        <begin position="208"/>
        <end position="222"/>
    </location>
</feature>
<keyword evidence="6" id="KW-0677">Repeat</keyword>
<evidence type="ECO:0000256" key="4">
    <source>
        <dbReference type="ARBA" id="ARBA00022491"/>
    </source>
</evidence>
<feature type="region of interest" description="Disordered" evidence="16">
    <location>
        <begin position="97"/>
        <end position="118"/>
    </location>
</feature>
<feature type="region of interest" description="Disordered" evidence="16">
    <location>
        <begin position="516"/>
        <end position="547"/>
    </location>
</feature>
<feature type="domain" description="C2H2-type" evidence="17">
    <location>
        <begin position="577"/>
        <end position="604"/>
    </location>
</feature>
<dbReference type="FunFam" id="3.30.160.60:FF:001498">
    <property type="entry name" value="Zinc finger protein 404"/>
    <property type="match status" value="1"/>
</dbReference>
<reference evidence="18" key="1">
    <citation type="journal article" date="2023" name="Mol. Biol. Evol.">
        <title>Third-Generation Sequencing Reveals the Adaptive Role of the Epigenome in Three Deep-Sea Polychaetes.</title>
        <authorList>
            <person name="Perez M."/>
            <person name="Aroh O."/>
            <person name="Sun Y."/>
            <person name="Lan Y."/>
            <person name="Juniper S.K."/>
            <person name="Young C.R."/>
            <person name="Angers B."/>
            <person name="Qian P.Y."/>
        </authorList>
    </citation>
    <scope>NUCLEOTIDE SEQUENCE</scope>
    <source>
        <strain evidence="18">R07B-5</strain>
    </source>
</reference>
<evidence type="ECO:0000313" key="18">
    <source>
        <dbReference type="EMBL" id="KAK2182477.1"/>
    </source>
</evidence>
<evidence type="ECO:0000256" key="5">
    <source>
        <dbReference type="ARBA" id="ARBA00022723"/>
    </source>
</evidence>
<evidence type="ECO:0000256" key="16">
    <source>
        <dbReference type="SAM" id="MobiDB-lite"/>
    </source>
</evidence>
<keyword evidence="5" id="KW-0479">Metal-binding</keyword>
<gene>
    <name evidence="18" type="ORF">NP493_351g01010</name>
</gene>
<keyword evidence="14" id="KW-0539">Nucleus</keyword>
<evidence type="ECO:0000256" key="8">
    <source>
        <dbReference type="ARBA" id="ARBA00022782"/>
    </source>
</evidence>
<dbReference type="Proteomes" id="UP001209878">
    <property type="component" value="Unassembled WGS sequence"/>
</dbReference>
<proteinExistence type="inferred from homology"/>
<dbReference type="PROSITE" id="PS50157">
    <property type="entry name" value="ZINC_FINGER_C2H2_2"/>
    <property type="match status" value="3"/>
</dbReference>
<evidence type="ECO:0000259" key="17">
    <source>
        <dbReference type="PROSITE" id="PS50157"/>
    </source>
</evidence>
<keyword evidence="3" id="KW-0217">Developmental protein</keyword>
<dbReference type="InterPro" id="IPR036236">
    <property type="entry name" value="Znf_C2H2_sf"/>
</dbReference>
<keyword evidence="10" id="KW-0805">Transcription regulation</keyword>
<dbReference type="Gene3D" id="3.30.160.60">
    <property type="entry name" value="Classic Zinc Finger"/>
    <property type="match status" value="2"/>
</dbReference>
<evidence type="ECO:0000256" key="15">
    <source>
        <dbReference type="PROSITE-ProRule" id="PRU00042"/>
    </source>
</evidence>
<comment type="caution">
    <text evidence="18">The sequence shown here is derived from an EMBL/GenBank/DDBJ whole genome shotgun (WGS) entry which is preliminary data.</text>
</comment>
<keyword evidence="19" id="KW-1185">Reference proteome</keyword>
<keyword evidence="13" id="KW-0804">Transcription</keyword>
<dbReference type="PROSITE" id="PS00028">
    <property type="entry name" value="ZINC_FINGER_C2H2_1"/>
    <property type="match status" value="5"/>
</dbReference>
<evidence type="ECO:0000256" key="7">
    <source>
        <dbReference type="ARBA" id="ARBA00022771"/>
    </source>
</evidence>
<dbReference type="PANTHER" id="PTHR24379:SF128">
    <property type="entry name" value="C2H2-TYPE DOMAIN-CONTAINING PROTEIN"/>
    <property type="match status" value="1"/>
</dbReference>
<name>A0AAD9L433_RIDPI</name>
<evidence type="ECO:0000256" key="3">
    <source>
        <dbReference type="ARBA" id="ARBA00022473"/>
    </source>
</evidence>
<evidence type="ECO:0000256" key="14">
    <source>
        <dbReference type="ARBA" id="ARBA00023242"/>
    </source>
</evidence>
<dbReference type="PANTHER" id="PTHR24379">
    <property type="entry name" value="KRAB AND ZINC FINGER DOMAIN-CONTAINING"/>
    <property type="match status" value="1"/>
</dbReference>
<evidence type="ECO:0000256" key="6">
    <source>
        <dbReference type="ARBA" id="ARBA00022737"/>
    </source>
</evidence>
<evidence type="ECO:0000256" key="9">
    <source>
        <dbReference type="ARBA" id="ARBA00022833"/>
    </source>
</evidence>
<dbReference type="AlphaFoldDB" id="A0AAD9L433"/>
<dbReference type="InterPro" id="IPR013087">
    <property type="entry name" value="Znf_C2H2_type"/>
</dbReference>
<sequence length="640" mass="71447">MDMKSIEDRRTTTKLLQESIIQLCKVTAGLSGNLVVDGIVCICCDDEPHQIVVKIHERLQLGVPNGFDKTIACDSNRKCGLVNDILLTGAESQGVNTLSQKGVNSNTDGERRSQKKAVGKVEGGKHECGVCFAKFVSKQQLVSHKMKLHCKPMSLYCHACQMAFSDGRSYVRHRYSSCHRTHPRQQRRSSGGRRWLCSRSVQPQFASASSCGNQRKSNTADLTSVSRPTSTPVSIISNASTAGGLSSIKDILPLAAGEYVICINEPDAKLQDDNKIHNSILQHADTQGNVCEGDDSVNDSVMSHERILIPLKLPPSAEMPLQHITKPLHTQEETPGDVSATGCVAVNISSTILAPPAVENTTLDNTDVSTDEQFLCEFCKLNLGTFDRYVCHVEKIHQRYPCHGCSRMYRDACERRSHMHREHHLPAIYCNLCFTDFFDRNTYIAHRRHHHGVRDTQDGGSWYVDKNASRSLDAQSEDRVNFSVSSTQRTHMAANNSQVNDTMQLDTEIKVYDISDEESASAVDDNDRLEQSQAREAVNPPQAPPHPNRTYVCSMCSNVLHGVAAFEQHCMGAHGRYGCMYCEKLFTQKGNMRRHQLTHTGEKPYRCIVCGVAFKRKEQLTTHELVSHNIVVRSQFYTLN</sequence>
<evidence type="ECO:0000256" key="10">
    <source>
        <dbReference type="ARBA" id="ARBA00023015"/>
    </source>
</evidence>
<dbReference type="GO" id="GO:0008270">
    <property type="term" value="F:zinc ion binding"/>
    <property type="evidence" value="ECO:0007669"/>
    <property type="project" value="UniProtKB-KW"/>
</dbReference>
<keyword evidence="12" id="KW-0010">Activator</keyword>
<comment type="subcellular location">
    <subcellularLocation>
        <location evidence="1">Nucleus</location>
    </subcellularLocation>
</comment>
<evidence type="ECO:0000313" key="19">
    <source>
        <dbReference type="Proteomes" id="UP001209878"/>
    </source>
</evidence>